<feature type="compositionally biased region" description="Polar residues" evidence="1">
    <location>
        <begin position="106"/>
        <end position="125"/>
    </location>
</feature>
<reference evidence="3" key="1">
    <citation type="journal article" date="2022" name="Int. J. Mol. Sci.">
        <title>Draft Genome of Tanacetum Coccineum: Genomic Comparison of Closely Related Tanacetum-Family Plants.</title>
        <authorList>
            <person name="Yamashiro T."/>
            <person name="Shiraishi A."/>
            <person name="Nakayama K."/>
            <person name="Satake H."/>
        </authorList>
    </citation>
    <scope>NUCLEOTIDE SEQUENCE</scope>
</reference>
<feature type="compositionally biased region" description="Basic and acidic residues" evidence="1">
    <location>
        <begin position="126"/>
        <end position="142"/>
    </location>
</feature>
<proteinExistence type="predicted"/>
<evidence type="ECO:0000259" key="2">
    <source>
        <dbReference type="Pfam" id="PF22936"/>
    </source>
</evidence>
<evidence type="ECO:0000313" key="3">
    <source>
        <dbReference type="EMBL" id="GJT51086.1"/>
    </source>
</evidence>
<dbReference type="InterPro" id="IPR054722">
    <property type="entry name" value="PolX-like_BBD"/>
</dbReference>
<name>A0ABQ5EJJ8_9ASTR</name>
<feature type="region of interest" description="Disordered" evidence="1">
    <location>
        <begin position="512"/>
        <end position="571"/>
    </location>
</feature>
<reference evidence="3" key="2">
    <citation type="submission" date="2022-01" db="EMBL/GenBank/DDBJ databases">
        <authorList>
            <person name="Yamashiro T."/>
            <person name="Shiraishi A."/>
            <person name="Satake H."/>
            <person name="Nakayama K."/>
        </authorList>
    </citation>
    <scope>NUCLEOTIDE SEQUENCE</scope>
</reference>
<dbReference type="Pfam" id="PF22936">
    <property type="entry name" value="Pol_BBD"/>
    <property type="match status" value="1"/>
</dbReference>
<dbReference type="Proteomes" id="UP001151760">
    <property type="component" value="Unassembled WGS sequence"/>
</dbReference>
<feature type="region of interest" description="Disordered" evidence="1">
    <location>
        <begin position="87"/>
        <end position="162"/>
    </location>
</feature>
<dbReference type="EMBL" id="BQNB010016376">
    <property type="protein sequence ID" value="GJT51086.1"/>
    <property type="molecule type" value="Genomic_DNA"/>
</dbReference>
<feature type="domain" description="Retrovirus-related Pol polyprotein from transposon TNT 1-94-like beta-barrel" evidence="2">
    <location>
        <begin position="28"/>
        <end position="61"/>
    </location>
</feature>
<sequence length="777" mass="88673">MAWVPKRNYFLLFNVHDNPERALKNKEIVDSGCSRHMTGNKAYLVEYQDYNGGPIAFGGSKGYITSKGVKFSGKVTPLFDFMLVPHQAPEGEGSQQPSEPQPTPSHTQHSTGDQPPMIATSSSHDTTQDSRDSLEGTNRSEGDQVQPSHDSPLLGGPTSNRAAGGMTLEELYVLCTNLSNMVLSLEASKDAQAAEIIILKIRIKKLKKKSHPVISHHRAWLRSVSRLSMKRKFGRKEFVSKQGRKNAKPRPTLDAFDDLDTNLAHGMEYMDTKEAVNKKGESTVSTVKPERVSTAGVTINTVDPKISVVEPRTPPTTTSIFDDEDVTMAQTLIKMKQEKSKEKGVAFKDVEDSSRPARSILTLKPLPMIDPKDKGKGILQELELAKKMAKSDFDATQIARDAEIARHQAPTEERKEYTIEERVKFLAEKIAAQRKFRAAQRSAKIRSRPPTKSKLINLMMTYLKNMGGNKHSQLKAKSFEEIKGMYERQKKSVQDFVPIGSAKEEKLIKKMNEKANGEDTSNKEKVLEEPDSTKVEVKKEGNTESTRKRPGRRLKMKATKKSKRQKTDSDLEEEEQLKDFLMIVPDEEGEINYEVLNKRYPIINWVYKFYHTDRYGKPHDYYRVFRANGSLRYIKTFTEMVSRIMFEANTEDDLWKNQEEWILKSWNFYDNCGVHILVLEDGTGFCMLAERSKLMNLEAMMEVRRIFKCWFYNHTTNGHQFTMSNRHQELASPEQTTSALAILEQTVTDGDNDWKPKNAKDDKVTKEFKFIKEQIKE</sequence>
<accession>A0ABQ5EJJ8</accession>
<feature type="region of interest" description="Disordered" evidence="1">
    <location>
        <begin position="237"/>
        <end position="256"/>
    </location>
</feature>
<feature type="compositionally biased region" description="Basic residues" evidence="1">
    <location>
        <begin position="548"/>
        <end position="564"/>
    </location>
</feature>
<protein>
    <recommendedName>
        <fullName evidence="2">Retrovirus-related Pol polyprotein from transposon TNT 1-94-like beta-barrel domain-containing protein</fullName>
    </recommendedName>
</protein>
<comment type="caution">
    <text evidence="3">The sequence shown here is derived from an EMBL/GenBank/DDBJ whole genome shotgun (WGS) entry which is preliminary data.</text>
</comment>
<keyword evidence="4" id="KW-1185">Reference proteome</keyword>
<gene>
    <name evidence="3" type="ORF">Tco_0977243</name>
</gene>
<evidence type="ECO:0000313" key="4">
    <source>
        <dbReference type="Proteomes" id="UP001151760"/>
    </source>
</evidence>
<evidence type="ECO:0000256" key="1">
    <source>
        <dbReference type="SAM" id="MobiDB-lite"/>
    </source>
</evidence>
<organism evidence="3 4">
    <name type="scientific">Tanacetum coccineum</name>
    <dbReference type="NCBI Taxonomy" id="301880"/>
    <lineage>
        <taxon>Eukaryota</taxon>
        <taxon>Viridiplantae</taxon>
        <taxon>Streptophyta</taxon>
        <taxon>Embryophyta</taxon>
        <taxon>Tracheophyta</taxon>
        <taxon>Spermatophyta</taxon>
        <taxon>Magnoliopsida</taxon>
        <taxon>eudicotyledons</taxon>
        <taxon>Gunneridae</taxon>
        <taxon>Pentapetalae</taxon>
        <taxon>asterids</taxon>
        <taxon>campanulids</taxon>
        <taxon>Asterales</taxon>
        <taxon>Asteraceae</taxon>
        <taxon>Asteroideae</taxon>
        <taxon>Anthemideae</taxon>
        <taxon>Anthemidinae</taxon>
        <taxon>Tanacetum</taxon>
    </lineage>
</organism>
<feature type="compositionally biased region" description="Basic and acidic residues" evidence="1">
    <location>
        <begin position="512"/>
        <end position="547"/>
    </location>
</feature>